<organism evidence="1 2">
    <name type="scientific">Gordonia otitidis (strain DSM 44809 / CCUG 52243 / JCM 12355 / NBRC 100426 / IFM 10032)</name>
    <dbReference type="NCBI Taxonomy" id="1108044"/>
    <lineage>
        <taxon>Bacteria</taxon>
        <taxon>Bacillati</taxon>
        <taxon>Actinomycetota</taxon>
        <taxon>Actinomycetes</taxon>
        <taxon>Mycobacteriales</taxon>
        <taxon>Gordoniaceae</taxon>
        <taxon>Gordonia</taxon>
    </lineage>
</organism>
<keyword evidence="2" id="KW-1185">Reference proteome</keyword>
<reference evidence="1" key="1">
    <citation type="submission" date="2012-02" db="EMBL/GenBank/DDBJ databases">
        <title>Whole genome shotgun sequence of Gordonia otitidis NBRC 100426.</title>
        <authorList>
            <person name="Yoshida I."/>
            <person name="Hosoyama A."/>
            <person name="Tsuchikane K."/>
            <person name="Katsumata H."/>
            <person name="Yamazaki S."/>
            <person name="Fujita N."/>
        </authorList>
    </citation>
    <scope>NUCLEOTIDE SEQUENCE [LARGE SCALE GENOMIC DNA]</scope>
    <source>
        <strain evidence="1">NBRC 100426</strain>
    </source>
</reference>
<dbReference type="EMBL" id="BAFB01000202">
    <property type="protein sequence ID" value="GAB36217.1"/>
    <property type="molecule type" value="Genomic_DNA"/>
</dbReference>
<evidence type="ECO:0000313" key="1">
    <source>
        <dbReference type="EMBL" id="GAB36217.1"/>
    </source>
</evidence>
<comment type="caution">
    <text evidence="1">The sequence shown here is derived from an EMBL/GenBank/DDBJ whole genome shotgun (WGS) entry which is preliminary data.</text>
</comment>
<protein>
    <recommendedName>
        <fullName evidence="3">DUF4314 domain-containing protein</fullName>
    </recommendedName>
</protein>
<gene>
    <name evidence="1" type="ORF">GOOTI_202_00730</name>
</gene>
<sequence>MPHRICTNAEADTMNNDQLIGSVHRLNTQQLASTVPSLRPFGLDEADLIRREFVGWLLHDRADYPSWQHAFNAWVGATDRHWGRLRVRRTVCPECHGRRFNPRTAQLCLTCLNGKPFIDTVAYADTQGLAPTPNTSPLPAVGDRVCVTGVLPDDMCPVEVGAEGTVTGVNELGSAGSMGVDAQISVDWDNGRTLMLLSTDPFVIVQPDPSPTDH</sequence>
<accession>H5TRV9</accession>
<name>H5TRV9_GORO1</name>
<proteinExistence type="predicted"/>
<dbReference type="AlphaFoldDB" id="H5TRV9"/>
<dbReference type="STRING" id="1108044.GOOTI_202_00730"/>
<evidence type="ECO:0008006" key="3">
    <source>
        <dbReference type="Google" id="ProtNLM"/>
    </source>
</evidence>
<dbReference type="Proteomes" id="UP000005038">
    <property type="component" value="Unassembled WGS sequence"/>
</dbReference>
<evidence type="ECO:0000313" key="2">
    <source>
        <dbReference type="Proteomes" id="UP000005038"/>
    </source>
</evidence>